<evidence type="ECO:0000313" key="3">
    <source>
        <dbReference type="Proteomes" id="UP000494256"/>
    </source>
</evidence>
<sequence>MYPKVVPAPLQAGARRGPDVLLTAVPGSLLLQAQIGTPCGFSRSESDTPPRRKPRWGGKLFSPTSCRKCSLVTLILIETRGRTRRTVFRPSWMRRLGQLFFGSVPRKPPRAGWNP</sequence>
<dbReference type="EMBL" id="CADEBD010000303">
    <property type="protein sequence ID" value="CAB3237167.1"/>
    <property type="molecule type" value="Genomic_DNA"/>
</dbReference>
<accession>A0A8S0ZXL3</accession>
<organism evidence="2 3">
    <name type="scientific">Arctia plantaginis</name>
    <name type="common">Wood tiger moth</name>
    <name type="synonym">Phalaena plantaginis</name>
    <dbReference type="NCBI Taxonomy" id="874455"/>
    <lineage>
        <taxon>Eukaryota</taxon>
        <taxon>Metazoa</taxon>
        <taxon>Ecdysozoa</taxon>
        <taxon>Arthropoda</taxon>
        <taxon>Hexapoda</taxon>
        <taxon>Insecta</taxon>
        <taxon>Pterygota</taxon>
        <taxon>Neoptera</taxon>
        <taxon>Endopterygota</taxon>
        <taxon>Lepidoptera</taxon>
        <taxon>Glossata</taxon>
        <taxon>Ditrysia</taxon>
        <taxon>Noctuoidea</taxon>
        <taxon>Erebidae</taxon>
        <taxon>Arctiinae</taxon>
        <taxon>Arctia</taxon>
    </lineage>
</organism>
<dbReference type="OrthoDB" id="1936100at2759"/>
<reference evidence="2 3" key="1">
    <citation type="submission" date="2020-04" db="EMBL/GenBank/DDBJ databases">
        <authorList>
            <person name="Wallbank WR R."/>
            <person name="Pardo Diaz C."/>
            <person name="Kozak K."/>
            <person name="Martin S."/>
            <person name="Jiggins C."/>
            <person name="Moest M."/>
            <person name="Warren A I."/>
            <person name="Byers J.R.P. K."/>
            <person name="Montejo-Kovacevich G."/>
            <person name="Yen C E."/>
        </authorList>
    </citation>
    <scope>NUCLEOTIDE SEQUENCE [LARGE SCALE GENOMIC DNA]</scope>
</reference>
<name>A0A8S0ZXL3_ARCPL</name>
<dbReference type="Proteomes" id="UP000494256">
    <property type="component" value="Unassembled WGS sequence"/>
</dbReference>
<dbReference type="AlphaFoldDB" id="A0A8S0ZXL3"/>
<evidence type="ECO:0000313" key="2">
    <source>
        <dbReference type="EMBL" id="CAB3237167.1"/>
    </source>
</evidence>
<gene>
    <name evidence="2" type="ORF">APLA_LOCUS7689</name>
</gene>
<comment type="caution">
    <text evidence="2">The sequence shown here is derived from an EMBL/GenBank/DDBJ whole genome shotgun (WGS) entry which is preliminary data.</text>
</comment>
<protein>
    <submittedName>
        <fullName evidence="2">Uncharacterized protein</fullName>
    </submittedName>
</protein>
<evidence type="ECO:0000256" key="1">
    <source>
        <dbReference type="SAM" id="MobiDB-lite"/>
    </source>
</evidence>
<feature type="region of interest" description="Disordered" evidence="1">
    <location>
        <begin position="38"/>
        <end position="59"/>
    </location>
</feature>
<proteinExistence type="predicted"/>